<proteinExistence type="inferred from homology"/>
<dbReference type="Proteomes" id="UP000677913">
    <property type="component" value="Unassembled WGS sequence"/>
</dbReference>
<reference evidence="7" key="1">
    <citation type="submission" date="2021-04" db="EMBL/GenBank/DDBJ databases">
        <title>Genome based classification of Actinospica acidithermotolerans sp. nov., an actinobacterium isolated from an Indonesian hot spring.</title>
        <authorList>
            <person name="Kusuma A.B."/>
            <person name="Putra K.E."/>
            <person name="Nafisah S."/>
            <person name="Loh J."/>
            <person name="Nouioui I."/>
            <person name="Goodfellow M."/>
        </authorList>
    </citation>
    <scope>NUCLEOTIDE SEQUENCE</scope>
    <source>
        <strain evidence="7">DSM 45618</strain>
    </source>
</reference>
<keyword evidence="3" id="KW-0133">Cell shape</keyword>
<dbReference type="InterPro" id="IPR003447">
    <property type="entry name" value="FEMABX"/>
</dbReference>
<dbReference type="InterPro" id="IPR050644">
    <property type="entry name" value="PG_Glycine_Bridge_Synth"/>
</dbReference>
<gene>
    <name evidence="7" type="ORF">KGA66_17145</name>
</gene>
<keyword evidence="6" id="KW-0961">Cell wall biogenesis/degradation</keyword>
<dbReference type="AlphaFoldDB" id="A0A8J7WNY7"/>
<keyword evidence="4" id="KW-0573">Peptidoglycan synthesis</keyword>
<evidence type="ECO:0000256" key="2">
    <source>
        <dbReference type="ARBA" id="ARBA00022679"/>
    </source>
</evidence>
<organism evidence="7 8">
    <name type="scientific">Actinocrinis puniceicyclus</name>
    <dbReference type="NCBI Taxonomy" id="977794"/>
    <lineage>
        <taxon>Bacteria</taxon>
        <taxon>Bacillati</taxon>
        <taxon>Actinomycetota</taxon>
        <taxon>Actinomycetes</taxon>
        <taxon>Catenulisporales</taxon>
        <taxon>Actinospicaceae</taxon>
        <taxon>Actinocrinis</taxon>
    </lineage>
</organism>
<sequence length="381" mass="43269">MVIRPLDRDEHLKFVRGAATFAHDAGSAVSFLQCPSWGAVKSGWDAESLGWFRGGDLVGAGLVLYRWLPRVRRCLAYLPEGPVIDWFGERTGLGLEQWLGPLVGELRRRGAFAVKLGPKVVARTWSCATVKRAMASGRCRRLGEVPADGADSRADELSHRLRSLGWRRTERDGDGFADFQPRYLFRLPLLGRDRHEVSAAFSQQWRRNIRLAERAGVRVERAREADLPEFHRLYLQTAERDRFIPRPLEYFQRMFGALNAEEPERIRLYVARRGDTALAAATMVRVGTYAWYSYGASADAGREHRPSNALQWRMIEDCLTDGVSVYDLRGIASTLDPAHHLHGLLRFKVGLGGEAVEYLGEWDFPVNPVLYRAFQLYLARR</sequence>
<dbReference type="EMBL" id="JAGSXH010000060">
    <property type="protein sequence ID" value="MBS2964788.1"/>
    <property type="molecule type" value="Genomic_DNA"/>
</dbReference>
<accession>A0A8J7WNY7</accession>
<dbReference type="SUPFAM" id="SSF55729">
    <property type="entry name" value="Acyl-CoA N-acyltransferases (Nat)"/>
    <property type="match status" value="2"/>
</dbReference>
<dbReference type="PANTHER" id="PTHR36174">
    <property type="entry name" value="LIPID II:GLYCINE GLYCYLTRANSFERASE"/>
    <property type="match status" value="1"/>
</dbReference>
<dbReference type="InterPro" id="IPR016181">
    <property type="entry name" value="Acyl_CoA_acyltransferase"/>
</dbReference>
<protein>
    <submittedName>
        <fullName evidence="7">Peptidoglycan bridge formation glycyltransferase FemA/FemB family protein</fullName>
    </submittedName>
</protein>
<dbReference type="Pfam" id="PF02388">
    <property type="entry name" value="FemAB"/>
    <property type="match status" value="2"/>
</dbReference>
<evidence type="ECO:0000256" key="6">
    <source>
        <dbReference type="ARBA" id="ARBA00023316"/>
    </source>
</evidence>
<name>A0A8J7WNY7_9ACTN</name>
<dbReference type="GO" id="GO:0016755">
    <property type="term" value="F:aminoacyltransferase activity"/>
    <property type="evidence" value="ECO:0007669"/>
    <property type="project" value="InterPro"/>
</dbReference>
<dbReference type="GO" id="GO:0008360">
    <property type="term" value="P:regulation of cell shape"/>
    <property type="evidence" value="ECO:0007669"/>
    <property type="project" value="UniProtKB-KW"/>
</dbReference>
<evidence type="ECO:0000256" key="4">
    <source>
        <dbReference type="ARBA" id="ARBA00022984"/>
    </source>
</evidence>
<dbReference type="PROSITE" id="PS51191">
    <property type="entry name" value="FEMABX"/>
    <property type="match status" value="1"/>
</dbReference>
<dbReference type="GO" id="GO:0009252">
    <property type="term" value="P:peptidoglycan biosynthetic process"/>
    <property type="evidence" value="ECO:0007669"/>
    <property type="project" value="UniProtKB-KW"/>
</dbReference>
<keyword evidence="2" id="KW-0808">Transferase</keyword>
<keyword evidence="5" id="KW-0012">Acyltransferase</keyword>
<evidence type="ECO:0000256" key="1">
    <source>
        <dbReference type="ARBA" id="ARBA00009943"/>
    </source>
</evidence>
<dbReference type="RefSeq" id="WP_211469148.1">
    <property type="nucleotide sequence ID" value="NZ_JAGSXH010000060.1"/>
</dbReference>
<dbReference type="Gene3D" id="3.40.630.30">
    <property type="match status" value="2"/>
</dbReference>
<dbReference type="PANTHER" id="PTHR36174:SF1">
    <property type="entry name" value="LIPID II:GLYCINE GLYCYLTRANSFERASE"/>
    <property type="match status" value="1"/>
</dbReference>
<comment type="similarity">
    <text evidence="1">Belongs to the FemABX family.</text>
</comment>
<evidence type="ECO:0000256" key="3">
    <source>
        <dbReference type="ARBA" id="ARBA00022960"/>
    </source>
</evidence>
<evidence type="ECO:0000313" key="7">
    <source>
        <dbReference type="EMBL" id="MBS2964788.1"/>
    </source>
</evidence>
<evidence type="ECO:0000313" key="8">
    <source>
        <dbReference type="Proteomes" id="UP000677913"/>
    </source>
</evidence>
<comment type="caution">
    <text evidence="7">The sequence shown here is derived from an EMBL/GenBank/DDBJ whole genome shotgun (WGS) entry which is preliminary data.</text>
</comment>
<keyword evidence="8" id="KW-1185">Reference proteome</keyword>
<dbReference type="GO" id="GO:0071555">
    <property type="term" value="P:cell wall organization"/>
    <property type="evidence" value="ECO:0007669"/>
    <property type="project" value="UniProtKB-KW"/>
</dbReference>
<evidence type="ECO:0000256" key="5">
    <source>
        <dbReference type="ARBA" id="ARBA00023315"/>
    </source>
</evidence>